<reference evidence="4" key="1">
    <citation type="submission" date="2021-02" db="EMBL/GenBank/DDBJ databases">
        <authorList>
            <person name="Nowell W R."/>
        </authorList>
    </citation>
    <scope>NUCLEOTIDE SEQUENCE</scope>
    <source>
        <strain evidence="4">Ploen Becks lab</strain>
    </source>
</reference>
<dbReference type="EMBL" id="CAJNOC010005273">
    <property type="protein sequence ID" value="CAF1047684.1"/>
    <property type="molecule type" value="Genomic_DNA"/>
</dbReference>
<evidence type="ECO:0000259" key="3">
    <source>
        <dbReference type="PROSITE" id="PS50966"/>
    </source>
</evidence>
<accession>A0A814K7N8</accession>
<feature type="region of interest" description="Disordered" evidence="2">
    <location>
        <begin position="338"/>
        <end position="371"/>
    </location>
</feature>
<keyword evidence="5" id="KW-1185">Reference proteome</keyword>
<gene>
    <name evidence="4" type="ORF">OXX778_LOCUS18668</name>
</gene>
<dbReference type="InterPro" id="IPR007527">
    <property type="entry name" value="Znf_SWIM"/>
</dbReference>
<dbReference type="GO" id="GO:0008270">
    <property type="term" value="F:zinc ion binding"/>
    <property type="evidence" value="ECO:0007669"/>
    <property type="project" value="UniProtKB-KW"/>
</dbReference>
<keyword evidence="1" id="KW-0479">Metal-binding</keyword>
<evidence type="ECO:0000256" key="2">
    <source>
        <dbReference type="SAM" id="MobiDB-lite"/>
    </source>
</evidence>
<keyword evidence="1" id="KW-0863">Zinc-finger</keyword>
<sequence>MVKSLFDLEDDQFAIIADGTYCYCQKSSNNMVQRKLYSGHKKRPLVKPFVITSSNGRIINVYGDNAATDNDALIMEKVLEILKDGQKQLSWSEANEIRLITKCRYVIEVINGILKQQFKALKETQNTMLSHICDDYKIAAALTNVFFSERISDKEDQNEISPKMKSRLRIKNNLEKYLDLRSTNSQTSFVKIENFQIQGFPKLDVEIIRKKITFGRYQLEQAYGYLAEHFESNQEYQFLACENLITEEDKKIIFVRIQSRHSNSVKHKVFVMFKPVSNSLDDISWVCSCKMGKRTLGCCSHVAALVYFMGVGIYDIASIPKPGYRLKNILVPIFNDSDEEDDNSTKNTETTIKRSISTASDIQNNPTRTKK</sequence>
<evidence type="ECO:0000256" key="1">
    <source>
        <dbReference type="PROSITE-ProRule" id="PRU00325"/>
    </source>
</evidence>
<protein>
    <recommendedName>
        <fullName evidence="3">SWIM-type domain-containing protein</fullName>
    </recommendedName>
</protein>
<proteinExistence type="predicted"/>
<evidence type="ECO:0000313" key="4">
    <source>
        <dbReference type="EMBL" id="CAF1047684.1"/>
    </source>
</evidence>
<feature type="compositionally biased region" description="Polar residues" evidence="2">
    <location>
        <begin position="345"/>
        <end position="371"/>
    </location>
</feature>
<dbReference type="PROSITE" id="PS50966">
    <property type="entry name" value="ZF_SWIM"/>
    <property type="match status" value="1"/>
</dbReference>
<dbReference type="AlphaFoldDB" id="A0A814K7N8"/>
<keyword evidence="1" id="KW-0862">Zinc</keyword>
<name>A0A814K7N8_9BILA</name>
<dbReference type="Proteomes" id="UP000663879">
    <property type="component" value="Unassembled WGS sequence"/>
</dbReference>
<feature type="domain" description="SWIM-type" evidence="3">
    <location>
        <begin position="272"/>
        <end position="310"/>
    </location>
</feature>
<comment type="caution">
    <text evidence="4">The sequence shown here is derived from an EMBL/GenBank/DDBJ whole genome shotgun (WGS) entry which is preliminary data.</text>
</comment>
<organism evidence="4 5">
    <name type="scientific">Brachionus calyciflorus</name>
    <dbReference type="NCBI Taxonomy" id="104777"/>
    <lineage>
        <taxon>Eukaryota</taxon>
        <taxon>Metazoa</taxon>
        <taxon>Spiralia</taxon>
        <taxon>Gnathifera</taxon>
        <taxon>Rotifera</taxon>
        <taxon>Eurotatoria</taxon>
        <taxon>Monogononta</taxon>
        <taxon>Pseudotrocha</taxon>
        <taxon>Ploima</taxon>
        <taxon>Brachionidae</taxon>
        <taxon>Brachionus</taxon>
    </lineage>
</organism>
<evidence type="ECO:0000313" key="5">
    <source>
        <dbReference type="Proteomes" id="UP000663879"/>
    </source>
</evidence>
<dbReference type="OrthoDB" id="10049726at2759"/>